<evidence type="ECO:0000313" key="18">
    <source>
        <dbReference type="WBParaSite" id="DME_0000610701-mRNA-1"/>
    </source>
</evidence>
<dbReference type="InterPro" id="IPR035027">
    <property type="entry name" value="Csk-like_SH2"/>
</dbReference>
<keyword evidence="8 11" id="KW-0829">Tyrosine-protein kinase</keyword>
<dbReference type="SMART" id="SM00252">
    <property type="entry name" value="SH2"/>
    <property type="match status" value="1"/>
</dbReference>
<dbReference type="InterPro" id="IPR036860">
    <property type="entry name" value="SH2_dom_sf"/>
</dbReference>
<keyword evidence="2" id="KW-0963">Cytoplasm</keyword>
<reference evidence="15 17" key="2">
    <citation type="submission" date="2018-11" db="EMBL/GenBank/DDBJ databases">
        <authorList>
            <consortium name="Pathogen Informatics"/>
        </authorList>
    </citation>
    <scope>NUCLEOTIDE SEQUENCE [LARGE SCALE GENOMIC DNA]</scope>
</reference>
<evidence type="ECO:0000256" key="1">
    <source>
        <dbReference type="ARBA" id="ARBA00004496"/>
    </source>
</evidence>
<keyword evidence="12" id="KW-0812">Transmembrane</keyword>
<dbReference type="EMBL" id="UYYG01000012">
    <property type="protein sequence ID" value="VDN51073.1"/>
    <property type="molecule type" value="Genomic_DNA"/>
</dbReference>
<dbReference type="PRINTS" id="PR00401">
    <property type="entry name" value="SH2DOMAIN"/>
</dbReference>
<evidence type="ECO:0000256" key="8">
    <source>
        <dbReference type="ARBA" id="ARBA00023137"/>
    </source>
</evidence>
<dbReference type="Pfam" id="PF00017">
    <property type="entry name" value="SH2"/>
    <property type="match status" value="1"/>
</dbReference>
<dbReference type="PROSITE" id="PS50001">
    <property type="entry name" value="SH2"/>
    <property type="match status" value="1"/>
</dbReference>
<evidence type="ECO:0000313" key="16">
    <source>
        <dbReference type="Proteomes" id="UP000038040"/>
    </source>
</evidence>
<evidence type="ECO:0000256" key="2">
    <source>
        <dbReference type="ARBA" id="ARBA00022490"/>
    </source>
</evidence>
<dbReference type="OrthoDB" id="346907at2759"/>
<feature type="transmembrane region" description="Helical" evidence="12">
    <location>
        <begin position="234"/>
        <end position="253"/>
    </location>
</feature>
<organism evidence="16 18">
    <name type="scientific">Dracunculus medinensis</name>
    <name type="common">Guinea worm</name>
    <dbReference type="NCBI Taxonomy" id="318479"/>
    <lineage>
        <taxon>Eukaryota</taxon>
        <taxon>Metazoa</taxon>
        <taxon>Ecdysozoa</taxon>
        <taxon>Nematoda</taxon>
        <taxon>Chromadorea</taxon>
        <taxon>Rhabditida</taxon>
        <taxon>Spirurina</taxon>
        <taxon>Dracunculoidea</taxon>
        <taxon>Dracunculidae</taxon>
        <taxon>Dracunculus</taxon>
    </lineage>
</organism>
<dbReference type="InterPro" id="IPR000719">
    <property type="entry name" value="Prot_kinase_dom"/>
</dbReference>
<dbReference type="SUPFAM" id="SSF55550">
    <property type="entry name" value="SH2 domain"/>
    <property type="match status" value="1"/>
</dbReference>
<evidence type="ECO:0000256" key="4">
    <source>
        <dbReference type="ARBA" id="ARBA00022741"/>
    </source>
</evidence>
<sequence length="256" mass="29366">MSTIDGFLNTSYEKNSKSSESIHSFQRKCLSSNEQSMPWYHGNISREQTENILLNKTDGTFLIRDSTNFPGDFTLCLAFNGRVEHYRIYQTNGILTCDHEEHFDNLTQLVSHYKRDADGLCHRLVTPMINEKYRIPREAISIEDRIQVFKQTSLVIRRSNLRLGDTIGHGEFGDVLLGDYIGRRVAVKVLKRSAMVNSLLDEAKFMIGLEHKNLVVLIGVVLDDSRDLFMVTEYMANGNLVSFQLLFIVFVIFNCI</sequence>
<evidence type="ECO:0000256" key="3">
    <source>
        <dbReference type="ARBA" id="ARBA00022679"/>
    </source>
</evidence>
<dbReference type="InterPro" id="IPR001245">
    <property type="entry name" value="Ser-Thr/Tyr_kinase_cat_dom"/>
</dbReference>
<dbReference type="InterPro" id="IPR000980">
    <property type="entry name" value="SH2"/>
</dbReference>
<evidence type="ECO:0000256" key="10">
    <source>
        <dbReference type="PROSITE-ProRule" id="PRU10141"/>
    </source>
</evidence>
<dbReference type="PANTHER" id="PTHR24418">
    <property type="entry name" value="TYROSINE-PROTEIN KINASE"/>
    <property type="match status" value="1"/>
</dbReference>
<evidence type="ECO:0000256" key="7">
    <source>
        <dbReference type="ARBA" id="ARBA00022999"/>
    </source>
</evidence>
<gene>
    <name evidence="15" type="ORF">DME_LOCUS1046</name>
</gene>
<accession>A0A0N4UFA7</accession>
<dbReference type="AlphaFoldDB" id="A0A0N4UFA7"/>
<evidence type="ECO:0000256" key="9">
    <source>
        <dbReference type="PROSITE-ProRule" id="PRU00191"/>
    </source>
</evidence>
<keyword evidence="7 9" id="KW-0727">SH2 domain</keyword>
<reference evidence="18" key="1">
    <citation type="submission" date="2017-02" db="UniProtKB">
        <authorList>
            <consortium name="WormBaseParasite"/>
        </authorList>
    </citation>
    <scope>IDENTIFICATION</scope>
</reference>
<evidence type="ECO:0000259" key="14">
    <source>
        <dbReference type="PROSITE" id="PS50011"/>
    </source>
</evidence>
<dbReference type="CDD" id="cd09937">
    <property type="entry name" value="SH2_csk_like"/>
    <property type="match status" value="1"/>
</dbReference>
<dbReference type="EC" id="2.7.10.2" evidence="11"/>
<dbReference type="InterPro" id="IPR011009">
    <property type="entry name" value="Kinase-like_dom_sf"/>
</dbReference>
<evidence type="ECO:0000256" key="5">
    <source>
        <dbReference type="ARBA" id="ARBA00022777"/>
    </source>
</evidence>
<keyword evidence="3 11" id="KW-0808">Transferase</keyword>
<evidence type="ECO:0000259" key="13">
    <source>
        <dbReference type="PROSITE" id="PS50001"/>
    </source>
</evidence>
<keyword evidence="12" id="KW-1133">Transmembrane helix</keyword>
<keyword evidence="17" id="KW-1185">Reference proteome</keyword>
<dbReference type="FunFam" id="3.30.505.10:FF:000023">
    <property type="entry name" value="Tyrosine-protein kinase"/>
    <property type="match status" value="1"/>
</dbReference>
<name>A0A0N4UFA7_DRAME</name>
<dbReference type="Proteomes" id="UP000274756">
    <property type="component" value="Unassembled WGS sequence"/>
</dbReference>
<dbReference type="GO" id="GO:0004715">
    <property type="term" value="F:non-membrane spanning protein tyrosine kinase activity"/>
    <property type="evidence" value="ECO:0007669"/>
    <property type="project" value="UniProtKB-EC"/>
</dbReference>
<proteinExistence type="inferred from homology"/>
<comment type="subcellular location">
    <subcellularLocation>
        <location evidence="1">Cytoplasm</location>
    </subcellularLocation>
</comment>
<keyword evidence="6 10" id="KW-0067">ATP-binding</keyword>
<evidence type="ECO:0000313" key="15">
    <source>
        <dbReference type="EMBL" id="VDN51073.1"/>
    </source>
</evidence>
<feature type="domain" description="SH2" evidence="13">
    <location>
        <begin position="39"/>
        <end position="128"/>
    </location>
</feature>
<dbReference type="PROSITE" id="PS00107">
    <property type="entry name" value="PROTEIN_KINASE_ATP"/>
    <property type="match status" value="1"/>
</dbReference>
<dbReference type="PROSITE" id="PS50011">
    <property type="entry name" value="PROTEIN_KINASE_DOM"/>
    <property type="match status" value="1"/>
</dbReference>
<keyword evidence="12" id="KW-0472">Membrane</keyword>
<keyword evidence="5 11" id="KW-0418">Kinase</keyword>
<dbReference type="Gene3D" id="3.30.505.10">
    <property type="entry name" value="SH2 domain"/>
    <property type="match status" value="1"/>
</dbReference>
<protein>
    <recommendedName>
        <fullName evidence="11">Tyrosine-protein kinase</fullName>
        <ecNumber evidence="11">2.7.10.2</ecNumber>
    </recommendedName>
</protein>
<feature type="binding site" evidence="10">
    <location>
        <position position="188"/>
    </location>
    <ligand>
        <name>ATP</name>
        <dbReference type="ChEBI" id="CHEBI:30616"/>
    </ligand>
</feature>
<comment type="catalytic activity">
    <reaction evidence="11">
        <text>L-tyrosyl-[protein] + ATP = O-phospho-L-tyrosyl-[protein] + ADP + H(+)</text>
        <dbReference type="Rhea" id="RHEA:10596"/>
        <dbReference type="Rhea" id="RHEA-COMP:10136"/>
        <dbReference type="Rhea" id="RHEA-COMP:20101"/>
        <dbReference type="ChEBI" id="CHEBI:15378"/>
        <dbReference type="ChEBI" id="CHEBI:30616"/>
        <dbReference type="ChEBI" id="CHEBI:46858"/>
        <dbReference type="ChEBI" id="CHEBI:61978"/>
        <dbReference type="ChEBI" id="CHEBI:456216"/>
        <dbReference type="EC" id="2.7.10.2"/>
    </reaction>
</comment>
<dbReference type="Proteomes" id="UP000038040">
    <property type="component" value="Unplaced"/>
</dbReference>
<keyword evidence="4 10" id="KW-0547">Nucleotide-binding</keyword>
<evidence type="ECO:0000256" key="11">
    <source>
        <dbReference type="RuleBase" id="RU362096"/>
    </source>
</evidence>
<dbReference type="GO" id="GO:0005524">
    <property type="term" value="F:ATP binding"/>
    <property type="evidence" value="ECO:0007669"/>
    <property type="project" value="UniProtKB-UniRule"/>
</dbReference>
<dbReference type="STRING" id="318479.A0A0N4UFA7"/>
<dbReference type="InterPro" id="IPR017441">
    <property type="entry name" value="Protein_kinase_ATP_BS"/>
</dbReference>
<dbReference type="SUPFAM" id="SSF56112">
    <property type="entry name" value="Protein kinase-like (PK-like)"/>
    <property type="match status" value="1"/>
</dbReference>
<dbReference type="Gene3D" id="3.30.200.20">
    <property type="entry name" value="Phosphorylase Kinase, domain 1"/>
    <property type="match status" value="1"/>
</dbReference>
<dbReference type="GO" id="GO:0005737">
    <property type="term" value="C:cytoplasm"/>
    <property type="evidence" value="ECO:0007669"/>
    <property type="project" value="UniProtKB-SubCell"/>
</dbReference>
<comment type="similarity">
    <text evidence="11">Belongs to the protein kinase superfamily. Tyr protein kinase family.</text>
</comment>
<feature type="domain" description="Protein kinase" evidence="14">
    <location>
        <begin position="161"/>
        <end position="256"/>
    </location>
</feature>
<dbReference type="Pfam" id="PF07714">
    <property type="entry name" value="PK_Tyr_Ser-Thr"/>
    <property type="match status" value="1"/>
</dbReference>
<evidence type="ECO:0000313" key="17">
    <source>
        <dbReference type="Proteomes" id="UP000274756"/>
    </source>
</evidence>
<dbReference type="WBParaSite" id="DME_0000610701-mRNA-1">
    <property type="protein sequence ID" value="DME_0000610701-mRNA-1"/>
    <property type="gene ID" value="DME_0000610701"/>
</dbReference>
<dbReference type="InterPro" id="IPR050198">
    <property type="entry name" value="Non-receptor_tyrosine_kinases"/>
</dbReference>
<evidence type="ECO:0000256" key="12">
    <source>
        <dbReference type="SAM" id="Phobius"/>
    </source>
</evidence>
<evidence type="ECO:0000256" key="6">
    <source>
        <dbReference type="ARBA" id="ARBA00022840"/>
    </source>
</evidence>